<reference evidence="1 2" key="1">
    <citation type="submission" date="2018-04" db="EMBL/GenBank/DDBJ databases">
        <title>Genomic Encyclopedia of Archaeal and Bacterial Type Strains, Phase II (KMG-II): from individual species to whole genera.</title>
        <authorList>
            <person name="Goeker M."/>
        </authorList>
    </citation>
    <scope>NUCLEOTIDE SEQUENCE [LARGE SCALE GENOMIC DNA]</scope>
    <source>
        <strain evidence="1 2">DSM 100977</strain>
    </source>
</reference>
<evidence type="ECO:0000313" key="2">
    <source>
        <dbReference type="Proteomes" id="UP000243978"/>
    </source>
</evidence>
<dbReference type="InterPro" id="IPR016155">
    <property type="entry name" value="Mopterin_synth/thiamin_S_b"/>
</dbReference>
<dbReference type="InterPro" id="IPR010035">
    <property type="entry name" value="Thi_S"/>
</dbReference>
<dbReference type="AlphaFoldDB" id="A0A2T6BJ94"/>
<dbReference type="PANTHER" id="PTHR34472:SF1">
    <property type="entry name" value="SULFUR CARRIER PROTEIN THIS"/>
    <property type="match status" value="1"/>
</dbReference>
<dbReference type="NCBIfam" id="TIGR01683">
    <property type="entry name" value="thiS"/>
    <property type="match status" value="1"/>
</dbReference>
<accession>A0A2T6BJ94</accession>
<dbReference type="RefSeq" id="WP_107844348.1">
    <property type="nucleotide sequence ID" value="NZ_QBKS01000001.1"/>
</dbReference>
<gene>
    <name evidence="1" type="ORF">C8N43_0776</name>
</gene>
<dbReference type="EMBL" id="QBKS01000001">
    <property type="protein sequence ID" value="PTX56125.1"/>
    <property type="molecule type" value="Genomic_DNA"/>
</dbReference>
<dbReference type="Pfam" id="PF02597">
    <property type="entry name" value="ThiS"/>
    <property type="match status" value="1"/>
</dbReference>
<keyword evidence="2" id="KW-1185">Reference proteome</keyword>
<dbReference type="Gene3D" id="3.10.20.30">
    <property type="match status" value="1"/>
</dbReference>
<protein>
    <submittedName>
        <fullName evidence="1">Sulfur carrier protein</fullName>
    </submittedName>
</protein>
<dbReference type="OrthoDB" id="197113at2"/>
<sequence length="65" mass="6583">MRIQLNGVPRETEAATLDALLIEAGYADAVVATAVNGDFVPAAARASTTLNQGDAIEVVAPMQGG</sequence>
<dbReference type="CDD" id="cd00565">
    <property type="entry name" value="Ubl_ThiS"/>
    <property type="match status" value="1"/>
</dbReference>
<dbReference type="InterPro" id="IPR012675">
    <property type="entry name" value="Beta-grasp_dom_sf"/>
</dbReference>
<proteinExistence type="predicted"/>
<name>A0A2T6BJ94_9RHOB</name>
<dbReference type="SUPFAM" id="SSF54285">
    <property type="entry name" value="MoaD/ThiS"/>
    <property type="match status" value="1"/>
</dbReference>
<dbReference type="Proteomes" id="UP000243978">
    <property type="component" value="Unassembled WGS sequence"/>
</dbReference>
<comment type="caution">
    <text evidence="1">The sequence shown here is derived from an EMBL/GenBank/DDBJ whole genome shotgun (WGS) entry which is preliminary data.</text>
</comment>
<dbReference type="InterPro" id="IPR003749">
    <property type="entry name" value="ThiS/MoaD-like"/>
</dbReference>
<evidence type="ECO:0000313" key="1">
    <source>
        <dbReference type="EMBL" id="PTX56125.1"/>
    </source>
</evidence>
<dbReference type="PANTHER" id="PTHR34472">
    <property type="entry name" value="SULFUR CARRIER PROTEIN THIS"/>
    <property type="match status" value="1"/>
</dbReference>
<organism evidence="1 2">
    <name type="scientific">Litoreibacter ponti</name>
    <dbReference type="NCBI Taxonomy" id="1510457"/>
    <lineage>
        <taxon>Bacteria</taxon>
        <taxon>Pseudomonadati</taxon>
        <taxon>Pseudomonadota</taxon>
        <taxon>Alphaproteobacteria</taxon>
        <taxon>Rhodobacterales</taxon>
        <taxon>Roseobacteraceae</taxon>
        <taxon>Litoreibacter</taxon>
    </lineage>
</organism>